<feature type="domain" description="DRBM" evidence="5">
    <location>
        <begin position="301"/>
        <end position="376"/>
    </location>
</feature>
<dbReference type="CDD" id="cd22677">
    <property type="entry name" value="FHA_Kanadaptin"/>
    <property type="match status" value="1"/>
</dbReference>
<dbReference type="FunCoup" id="E3LS68">
    <property type="interactions" value="2681"/>
</dbReference>
<dbReference type="SMART" id="SM00358">
    <property type="entry name" value="DSRM"/>
    <property type="match status" value="1"/>
</dbReference>
<dbReference type="InterPro" id="IPR000253">
    <property type="entry name" value="FHA_dom"/>
</dbReference>
<dbReference type="PROSITE" id="PS50137">
    <property type="entry name" value="DS_RBD"/>
    <property type="match status" value="1"/>
</dbReference>
<dbReference type="SUPFAM" id="SSF54768">
    <property type="entry name" value="dsRNA-binding domain-like"/>
    <property type="match status" value="1"/>
</dbReference>
<evidence type="ECO:0000259" key="5">
    <source>
        <dbReference type="PROSITE" id="PS50137"/>
    </source>
</evidence>
<keyword evidence="7" id="KW-1185">Reference proteome</keyword>
<dbReference type="FunFam" id="3.30.160.20:FF:000088">
    <property type="entry name" value="Uncharacterized protein ZK632.2"/>
    <property type="match status" value="1"/>
</dbReference>
<dbReference type="CDD" id="cd19856">
    <property type="entry name" value="DSRM_Kanadaptin"/>
    <property type="match status" value="1"/>
</dbReference>
<dbReference type="GO" id="GO:0003723">
    <property type="term" value="F:RNA binding"/>
    <property type="evidence" value="ECO:0007669"/>
    <property type="project" value="UniProtKB-UniRule"/>
</dbReference>
<dbReference type="InterPro" id="IPR014720">
    <property type="entry name" value="dsRBD_dom"/>
</dbReference>
<dbReference type="InParanoid" id="E3LS68"/>
<dbReference type="STRING" id="31234.E3LS68"/>
<dbReference type="HOGENOM" id="CLU_015909_0_1_1"/>
<dbReference type="Pfam" id="PF00035">
    <property type="entry name" value="dsrm"/>
    <property type="match status" value="1"/>
</dbReference>
<feature type="compositionally biased region" description="Basic and acidic residues" evidence="3">
    <location>
        <begin position="681"/>
        <end position="697"/>
    </location>
</feature>
<evidence type="ECO:0000256" key="3">
    <source>
        <dbReference type="SAM" id="MobiDB-lite"/>
    </source>
</evidence>
<feature type="compositionally biased region" description="Basic and acidic residues" evidence="3">
    <location>
        <begin position="625"/>
        <end position="639"/>
    </location>
</feature>
<dbReference type="PANTHER" id="PTHR23308">
    <property type="entry name" value="NUCLEAR INHIBITOR OF PROTEIN PHOSPHATASE-1"/>
    <property type="match status" value="1"/>
</dbReference>
<dbReference type="Pfam" id="PF00498">
    <property type="entry name" value="FHA"/>
    <property type="match status" value="1"/>
</dbReference>
<feature type="region of interest" description="Disordered" evidence="3">
    <location>
        <begin position="619"/>
        <end position="655"/>
    </location>
</feature>
<evidence type="ECO:0000259" key="4">
    <source>
        <dbReference type="PROSITE" id="PS50006"/>
    </source>
</evidence>
<feature type="coiled-coil region" evidence="2">
    <location>
        <begin position="439"/>
        <end position="466"/>
    </location>
</feature>
<dbReference type="Proteomes" id="UP000008281">
    <property type="component" value="Unassembled WGS sequence"/>
</dbReference>
<dbReference type="SUPFAM" id="SSF49879">
    <property type="entry name" value="SMAD/FHA domain"/>
    <property type="match status" value="1"/>
</dbReference>
<evidence type="ECO:0008006" key="8">
    <source>
        <dbReference type="Google" id="ProtNLM"/>
    </source>
</evidence>
<evidence type="ECO:0000256" key="1">
    <source>
        <dbReference type="PROSITE-ProRule" id="PRU00266"/>
    </source>
</evidence>
<dbReference type="eggNOG" id="KOG1881">
    <property type="taxonomic scope" value="Eukaryota"/>
</dbReference>
<proteinExistence type="predicted"/>
<dbReference type="InterPro" id="IPR050923">
    <property type="entry name" value="Cell_Proc_Reg/RNA_Proc"/>
</dbReference>
<evidence type="ECO:0000313" key="7">
    <source>
        <dbReference type="Proteomes" id="UP000008281"/>
    </source>
</evidence>
<dbReference type="Gene3D" id="2.60.200.20">
    <property type="match status" value="1"/>
</dbReference>
<feature type="coiled-coil region" evidence="2">
    <location>
        <begin position="232"/>
        <end position="259"/>
    </location>
</feature>
<reference evidence="6" key="1">
    <citation type="submission" date="2007-07" db="EMBL/GenBank/DDBJ databases">
        <title>PCAP assembly of the Caenorhabditis remanei genome.</title>
        <authorList>
            <consortium name="The Caenorhabditis remanei Sequencing Consortium"/>
            <person name="Wilson R.K."/>
        </authorList>
    </citation>
    <scope>NUCLEOTIDE SEQUENCE [LARGE SCALE GENOMIC DNA]</scope>
    <source>
        <strain evidence="6">PB4641</strain>
    </source>
</reference>
<accession>E3LS68</accession>
<feature type="region of interest" description="Disordered" evidence="3">
    <location>
        <begin position="676"/>
        <end position="754"/>
    </location>
</feature>
<feature type="domain" description="FHA" evidence="4">
    <location>
        <begin position="130"/>
        <end position="187"/>
    </location>
</feature>
<gene>
    <name evidence="6" type="ORF">CRE_25546</name>
</gene>
<dbReference type="InterPro" id="IPR008984">
    <property type="entry name" value="SMAD_FHA_dom_sf"/>
</dbReference>
<keyword evidence="2" id="KW-0175">Coiled coil</keyword>
<evidence type="ECO:0000256" key="2">
    <source>
        <dbReference type="SAM" id="Coils"/>
    </source>
</evidence>
<feature type="region of interest" description="Disordered" evidence="3">
    <location>
        <begin position="1"/>
        <end position="32"/>
    </location>
</feature>
<organism evidence="7">
    <name type="scientific">Caenorhabditis remanei</name>
    <name type="common">Caenorhabditis vulgaris</name>
    <dbReference type="NCBI Taxonomy" id="31234"/>
    <lineage>
        <taxon>Eukaryota</taxon>
        <taxon>Metazoa</taxon>
        <taxon>Ecdysozoa</taxon>
        <taxon>Nematoda</taxon>
        <taxon>Chromadorea</taxon>
        <taxon>Rhabditida</taxon>
        <taxon>Rhabditina</taxon>
        <taxon>Rhabditomorpha</taxon>
        <taxon>Rhabditoidea</taxon>
        <taxon>Rhabditidae</taxon>
        <taxon>Peloderinae</taxon>
        <taxon>Caenorhabditis</taxon>
    </lineage>
</organism>
<evidence type="ECO:0000313" key="6">
    <source>
        <dbReference type="EMBL" id="EFP09328.1"/>
    </source>
</evidence>
<sequence>MSSDDASFKSPTLPLLHISNDSTVPPSQSSPNKIGMVTEQIEGPVEGVIDEVETAEVEAEKEAKISIQAPALHYEVPPWACEPDPEHTFQLEVFWNFSVFKLAVSLFQILKEGKLIGAFDLANRKNATFVVIGRIKPGCDLVMEHPSISRYHCILQYGDDRMSKTGKGWHIFELGSTHGSRMNKKRLPSKQYIRTRVGFIFQFGESTRMYNLVGPEEDSEPEWINGMVFRREMKLRKHKKELEAKLRAAAAQEMIADEKRAKEEEEGCGWGMDYGEDEKGVTTVETDAHLMEDREAYYNQDPKKALQKFFEREGFDMSFEFSEQGQGHTHKWVCTIELPVEIDGVDRAFTASATVSTSKNDAQVQCALEACKILDAYNVLRKSNTKLRMQRKTLEANDYYDEDDDLYLDRTGQLEKQREKRKQWAEEGYGHKRPEKDTYESLCAKLEEAKKEIVDCQKHLDALSVLSKNSTATESGGDVLDDYIRQLQKTGGSGDDPKVRVTKMEKSKWRQKLVAATHESQKLEKLVKIAKPAAVKGLEQLDASASNRDAFLKKVMGLRARKEVDQTPAQQPGPSTLPFPITPTNSTAAETIKESPVELKKTGELKTYHPSVNTVDVMPEDMDSEEKMSEGTNEKKEVDVIPPKETNDKKEVGVIPPKEAFGSKVQKRVAEWEEELEAEKEEVVKKQKLEKEAEARRKAQRAPRRGVEKKVGGSEDYGAGVEDREEKYSTWMPPNAEQSAAKQDALRAKFAGKY</sequence>
<name>E3LS68_CAERE</name>
<dbReference type="OrthoDB" id="433755at2759"/>
<dbReference type="OMA" id="GWHIFEL"/>
<dbReference type="EMBL" id="DS268414">
    <property type="protein sequence ID" value="EFP09328.1"/>
    <property type="molecule type" value="Genomic_DNA"/>
</dbReference>
<protein>
    <recommendedName>
        <fullName evidence="8">FHA domain-containing protein</fullName>
    </recommendedName>
</protein>
<dbReference type="AlphaFoldDB" id="E3LS68"/>
<dbReference type="PROSITE" id="PS50006">
    <property type="entry name" value="FHA_DOMAIN"/>
    <property type="match status" value="1"/>
</dbReference>
<feature type="compositionally biased region" description="Polar residues" evidence="3">
    <location>
        <begin position="19"/>
        <end position="32"/>
    </location>
</feature>
<keyword evidence="1" id="KW-0694">RNA-binding</keyword>
<dbReference type="SMART" id="SM00240">
    <property type="entry name" value="FHA"/>
    <property type="match status" value="1"/>
</dbReference>
<dbReference type="Gene3D" id="3.30.160.20">
    <property type="match status" value="1"/>
</dbReference>